<dbReference type="OrthoDB" id="3179827at2"/>
<dbReference type="InterPro" id="IPR026444">
    <property type="entry name" value="Secre_tail"/>
</dbReference>
<dbReference type="InterPro" id="IPR032675">
    <property type="entry name" value="LRR_dom_sf"/>
</dbReference>
<dbReference type="SUPFAM" id="SSF52058">
    <property type="entry name" value="L domain-like"/>
    <property type="match status" value="1"/>
</dbReference>
<dbReference type="Gene3D" id="3.80.10.10">
    <property type="entry name" value="Ribonuclease Inhibitor"/>
    <property type="match status" value="1"/>
</dbReference>
<dbReference type="EMBL" id="JUIW01000009">
    <property type="protein sequence ID" value="RYJ41751.1"/>
    <property type="molecule type" value="Genomic_DNA"/>
</dbReference>
<name>A0A444W7A0_9FLAO</name>
<dbReference type="RefSeq" id="WP_129751765.1">
    <property type="nucleotide sequence ID" value="NZ_JUIW01000009.1"/>
</dbReference>
<evidence type="ECO:0000256" key="1">
    <source>
        <dbReference type="ARBA" id="ARBA00022729"/>
    </source>
</evidence>
<dbReference type="NCBIfam" id="TIGR04183">
    <property type="entry name" value="Por_Secre_tail"/>
    <property type="match status" value="1"/>
</dbReference>
<dbReference type="Pfam" id="PF18962">
    <property type="entry name" value="Por_Secre_tail"/>
    <property type="match status" value="1"/>
</dbReference>
<accession>A0A444W7A0</accession>
<proteinExistence type="predicted"/>
<evidence type="ECO:0000313" key="4">
    <source>
        <dbReference type="Proteomes" id="UP000289775"/>
    </source>
</evidence>
<protein>
    <submittedName>
        <fullName evidence="3">Leucine Rich Repeat family protein</fullName>
    </submittedName>
</protein>
<reference evidence="3 4" key="1">
    <citation type="submission" date="2014-12" db="EMBL/GenBank/DDBJ databases">
        <title>Genome sequence of Flavobacterium beibuense RSKm HC5.</title>
        <authorList>
            <person name="Kim J.F."/>
            <person name="Song J.Y."/>
            <person name="Kwak M.-J."/>
            <person name="Lee S.-W."/>
        </authorList>
    </citation>
    <scope>NUCLEOTIDE SEQUENCE [LARGE SCALE GENOMIC DNA]</scope>
    <source>
        <strain evidence="3 4">RSKm HC5</strain>
    </source>
</reference>
<comment type="caution">
    <text evidence="3">The sequence shown here is derived from an EMBL/GenBank/DDBJ whole genome shotgun (WGS) entry which is preliminary data.</text>
</comment>
<evidence type="ECO:0000259" key="2">
    <source>
        <dbReference type="Pfam" id="PF18962"/>
    </source>
</evidence>
<dbReference type="AlphaFoldDB" id="A0A444W7A0"/>
<keyword evidence="1" id="KW-0732">Signal</keyword>
<gene>
    <name evidence="3" type="ORF">NU09_2676</name>
</gene>
<evidence type="ECO:0000313" key="3">
    <source>
        <dbReference type="EMBL" id="RYJ41751.1"/>
    </source>
</evidence>
<organism evidence="3 4">
    <name type="scientific">Flavobacterium beibuense</name>
    <dbReference type="NCBI Taxonomy" id="657326"/>
    <lineage>
        <taxon>Bacteria</taxon>
        <taxon>Pseudomonadati</taxon>
        <taxon>Bacteroidota</taxon>
        <taxon>Flavobacteriia</taxon>
        <taxon>Flavobacteriales</taxon>
        <taxon>Flavobacteriaceae</taxon>
        <taxon>Flavobacterium</taxon>
    </lineage>
</organism>
<sequence length="318" mass="34872">MNKKTTLLILAMASVSGTYKVKAQTANIPDTVFEQLLIDMEIDSDGTLNGQIATADAEAITALNITPDGISNYITDLTGIEAFTHLEELTIHNTMIGELDVSSMSNLTYLDCRDNMLTHLDVSNNPLLEYLDISSGGDVEPFNAFTEIDLSNNPNISELYASGGVTYINLKNGNNNTNTHIDISAFIMIEPPETEQYVCIEVDNSEAAQNNQSPYSEWTIQHSYSTYALVENCSLSTESFESNTVSVCPNPAIDILHINLENGSTPDKVLLFDLNGRLVMEHNNLNTGTISLQNISKGIYLLKVFSQSQTATKKLIIN</sequence>
<dbReference type="Proteomes" id="UP000289775">
    <property type="component" value="Unassembled WGS sequence"/>
</dbReference>
<keyword evidence="4" id="KW-1185">Reference proteome</keyword>
<feature type="domain" description="Secretion system C-terminal sorting" evidence="2">
    <location>
        <begin position="248"/>
        <end position="317"/>
    </location>
</feature>